<evidence type="ECO:0000313" key="3">
    <source>
        <dbReference type="Proteomes" id="UP001218218"/>
    </source>
</evidence>
<accession>A0AAD7EGX0</accession>
<feature type="transmembrane region" description="Helical" evidence="1">
    <location>
        <begin position="101"/>
        <end position="120"/>
    </location>
</feature>
<organism evidence="2 3">
    <name type="scientific">Mycena albidolilacea</name>
    <dbReference type="NCBI Taxonomy" id="1033008"/>
    <lineage>
        <taxon>Eukaryota</taxon>
        <taxon>Fungi</taxon>
        <taxon>Dikarya</taxon>
        <taxon>Basidiomycota</taxon>
        <taxon>Agaricomycotina</taxon>
        <taxon>Agaricomycetes</taxon>
        <taxon>Agaricomycetidae</taxon>
        <taxon>Agaricales</taxon>
        <taxon>Marasmiineae</taxon>
        <taxon>Mycenaceae</taxon>
        <taxon>Mycena</taxon>
    </lineage>
</organism>
<evidence type="ECO:0000256" key="1">
    <source>
        <dbReference type="SAM" id="Phobius"/>
    </source>
</evidence>
<reference evidence="2" key="1">
    <citation type="submission" date="2023-03" db="EMBL/GenBank/DDBJ databases">
        <title>Massive genome expansion in bonnet fungi (Mycena s.s.) driven by repeated elements and novel gene families across ecological guilds.</title>
        <authorList>
            <consortium name="Lawrence Berkeley National Laboratory"/>
            <person name="Harder C.B."/>
            <person name="Miyauchi S."/>
            <person name="Viragh M."/>
            <person name="Kuo A."/>
            <person name="Thoen E."/>
            <person name="Andreopoulos B."/>
            <person name="Lu D."/>
            <person name="Skrede I."/>
            <person name="Drula E."/>
            <person name="Henrissat B."/>
            <person name="Morin E."/>
            <person name="Kohler A."/>
            <person name="Barry K."/>
            <person name="LaButti K."/>
            <person name="Morin E."/>
            <person name="Salamov A."/>
            <person name="Lipzen A."/>
            <person name="Mereny Z."/>
            <person name="Hegedus B."/>
            <person name="Baldrian P."/>
            <person name="Stursova M."/>
            <person name="Weitz H."/>
            <person name="Taylor A."/>
            <person name="Grigoriev I.V."/>
            <person name="Nagy L.G."/>
            <person name="Martin F."/>
            <person name="Kauserud H."/>
        </authorList>
    </citation>
    <scope>NUCLEOTIDE SEQUENCE</scope>
    <source>
        <strain evidence="2">CBHHK002</strain>
    </source>
</reference>
<keyword evidence="3" id="KW-1185">Reference proteome</keyword>
<dbReference type="EMBL" id="JARIHO010000053">
    <property type="protein sequence ID" value="KAJ7320742.1"/>
    <property type="molecule type" value="Genomic_DNA"/>
</dbReference>
<keyword evidence="1" id="KW-0812">Transmembrane</keyword>
<evidence type="ECO:0000313" key="2">
    <source>
        <dbReference type="EMBL" id="KAJ7320742.1"/>
    </source>
</evidence>
<keyword evidence="1" id="KW-1133">Transmembrane helix</keyword>
<proteinExistence type="predicted"/>
<sequence>MQCKTAYKIMIKPTLRAFPHALHLPRTWTTRFVTMSTGSGSSSFAPLSDADAQALYLYGRNTLQDAFGVIWETVLITAYGVFFAVAIYSIFWKGLKSRGSIAMLCAIVSLYASSLTLWALDVTIWVQDTHIAFMSNSTIPLPDRKGLVNGNHHDLDTQQTALHLFNVMIADSVVLWRAWVLYPRALWIVSIPCVMLVLTFSVGVVQILCRFAFTIHQLPDLSGGSRVCVVSNLPWAFSLATNVTCTILIGYRAWQHRRTMKALGIVRHSQRMSADKVLSILVESGLIYCLLWLTQVYNDVKFGPASRTNAEIYIFWLFNGIGNQMLGMHPTLIIAIVNFKQTIWETDTVSTIQFAGQSKNGNNDVHLDSGVEAEGTRDLNITVHIEAPLSHHE</sequence>
<comment type="caution">
    <text evidence="2">The sequence shown here is derived from an EMBL/GenBank/DDBJ whole genome shotgun (WGS) entry which is preliminary data.</text>
</comment>
<protein>
    <submittedName>
        <fullName evidence="2">Uncharacterized protein</fullName>
    </submittedName>
</protein>
<gene>
    <name evidence="2" type="ORF">DFH08DRAFT_890117</name>
</gene>
<feature type="transmembrane region" description="Helical" evidence="1">
    <location>
        <begin position="233"/>
        <end position="254"/>
    </location>
</feature>
<feature type="transmembrane region" description="Helical" evidence="1">
    <location>
        <begin position="274"/>
        <end position="293"/>
    </location>
</feature>
<feature type="transmembrane region" description="Helical" evidence="1">
    <location>
        <begin position="66"/>
        <end position="89"/>
    </location>
</feature>
<dbReference type="AlphaFoldDB" id="A0AAD7EGX0"/>
<feature type="transmembrane region" description="Helical" evidence="1">
    <location>
        <begin position="313"/>
        <end position="337"/>
    </location>
</feature>
<keyword evidence="1" id="KW-0472">Membrane</keyword>
<dbReference type="Proteomes" id="UP001218218">
    <property type="component" value="Unassembled WGS sequence"/>
</dbReference>
<name>A0AAD7EGX0_9AGAR</name>
<feature type="transmembrane region" description="Helical" evidence="1">
    <location>
        <begin position="186"/>
        <end position="213"/>
    </location>
</feature>